<dbReference type="InterPro" id="IPR007111">
    <property type="entry name" value="NACHT_NTPase"/>
</dbReference>
<dbReference type="Proteomes" id="UP001056708">
    <property type="component" value="Chromosome"/>
</dbReference>
<evidence type="ECO:0000313" key="4">
    <source>
        <dbReference type="Proteomes" id="UP001056708"/>
    </source>
</evidence>
<feature type="transmembrane region" description="Helical" evidence="1">
    <location>
        <begin position="541"/>
        <end position="562"/>
    </location>
</feature>
<sequence>MGGDYKQQGINPNDGAQVTISQMVQNFGGPAAASRDASEAKLLNAVKNEVAGRLSRSLCHQVDLQLQTMEDPSQVITPWSVDVKVGKALPEHLGHQTPIIDIFDRPDVAGRLLILGAPGSGKTTVLLQLAQTLIERAEDTLNHPVPVLLNLSAWNVGFKEIRSWLILDLKLKYGIRQDIAQKWLDRGRIIPLLDGLDELMSQRQESCIQALNQFLPDWSGIPLVVCCRLDEYQLYNSHLGLNGALVLKPLSNPQIKRYLEQAHCGWLWQAICQDRDSIDPDNGLARSPLFLNILVLASENLPLELWQPSVSPERRRRALFEAYVQTRLQRRYLGGGNLPATRHGQKPYHDDPQTLRWLGWLASWLMEDQQTEFFIEKLQPYSLQKKPEKLIYGLVLGVILGLVVGLLFSLIYGLIEGLMSGMIGGLVVGLIVGLVGGLIREIKTVETIHFSRKLASKYLSQVISKSLFLGWMVGLLGGITGGLIGQRFGGVWIGVLGGIMVGQIFGTVVGIIGGLAEAFVGGEIDTKTEDNQGIYRSLTNAFIFGCMFVPVGFLIPLALHYFNEPITWMQLIREGVVLGFLFGAFAGGLNSVISHCALRVTLWLFGYSPWNYSKFLCYCTERGFLQRVGGGYRFVHGLLQDHFAEQYGVKDARG</sequence>
<name>A0ABY5ASA9_9CYAN</name>
<keyword evidence="1" id="KW-1133">Transmembrane helix</keyword>
<dbReference type="SUPFAM" id="SSF52540">
    <property type="entry name" value="P-loop containing nucleoside triphosphate hydrolases"/>
    <property type="match status" value="1"/>
</dbReference>
<feature type="transmembrane region" description="Helical" evidence="1">
    <location>
        <begin position="462"/>
        <end position="485"/>
    </location>
</feature>
<dbReference type="Pfam" id="PF05729">
    <property type="entry name" value="NACHT"/>
    <property type="match status" value="1"/>
</dbReference>
<feature type="transmembrane region" description="Helical" evidence="1">
    <location>
        <begin position="421"/>
        <end position="442"/>
    </location>
</feature>
<evidence type="ECO:0000256" key="1">
    <source>
        <dbReference type="SAM" id="Phobius"/>
    </source>
</evidence>
<dbReference type="RefSeq" id="WP_252663747.1">
    <property type="nucleotide sequence ID" value="NZ_CP098611.1"/>
</dbReference>
<feature type="transmembrane region" description="Helical" evidence="1">
    <location>
        <begin position="582"/>
        <end position="605"/>
    </location>
</feature>
<keyword evidence="1" id="KW-0812">Transmembrane</keyword>
<dbReference type="InterPro" id="IPR027417">
    <property type="entry name" value="P-loop_NTPase"/>
</dbReference>
<feature type="transmembrane region" description="Helical" evidence="1">
    <location>
        <begin position="491"/>
        <end position="520"/>
    </location>
</feature>
<organism evidence="3 4">
    <name type="scientific">Phormidium yuhuli AB48</name>
    <dbReference type="NCBI Taxonomy" id="2940671"/>
    <lineage>
        <taxon>Bacteria</taxon>
        <taxon>Bacillati</taxon>
        <taxon>Cyanobacteriota</taxon>
        <taxon>Cyanophyceae</taxon>
        <taxon>Oscillatoriophycideae</taxon>
        <taxon>Oscillatoriales</taxon>
        <taxon>Oscillatoriaceae</taxon>
        <taxon>Phormidium</taxon>
        <taxon>Phormidium yuhuli</taxon>
    </lineage>
</organism>
<keyword evidence="4" id="KW-1185">Reference proteome</keyword>
<evidence type="ECO:0000313" key="3">
    <source>
        <dbReference type="EMBL" id="USR91717.1"/>
    </source>
</evidence>
<feature type="domain" description="NACHT" evidence="2">
    <location>
        <begin position="112"/>
        <end position="262"/>
    </location>
</feature>
<evidence type="ECO:0000259" key="2">
    <source>
        <dbReference type="Pfam" id="PF05729"/>
    </source>
</evidence>
<gene>
    <name evidence="3" type="ORF">NEA10_03030</name>
</gene>
<proteinExistence type="predicted"/>
<accession>A0ABY5ASA9</accession>
<dbReference type="EMBL" id="CP098611">
    <property type="protein sequence ID" value="USR91717.1"/>
    <property type="molecule type" value="Genomic_DNA"/>
</dbReference>
<reference evidence="3" key="1">
    <citation type="submission" date="2022-06" db="EMBL/GenBank/DDBJ databases">
        <title>Genome sequence of Phormidium yuhuli AB48 isolated from an industrial photobioreactor environment.</title>
        <authorList>
            <person name="Qiu Y."/>
            <person name="Noonan A.J.C."/>
            <person name="Dofher K."/>
            <person name="Koch M."/>
            <person name="Kieft B."/>
            <person name="Lin X."/>
            <person name="Ziels R.M."/>
            <person name="Hallam S.J."/>
        </authorList>
    </citation>
    <scope>NUCLEOTIDE SEQUENCE</scope>
    <source>
        <strain evidence="3">AB48</strain>
    </source>
</reference>
<feature type="transmembrane region" description="Helical" evidence="1">
    <location>
        <begin position="390"/>
        <end position="415"/>
    </location>
</feature>
<keyword evidence="1" id="KW-0472">Membrane</keyword>
<dbReference type="Gene3D" id="3.40.50.300">
    <property type="entry name" value="P-loop containing nucleotide triphosphate hydrolases"/>
    <property type="match status" value="1"/>
</dbReference>
<protein>
    <submittedName>
        <fullName evidence="3">NACHT domain-containing protein</fullName>
    </submittedName>
</protein>